<feature type="chain" id="PRO_5003262326" description="EGF-like domain-containing protein" evidence="3">
    <location>
        <begin position="24"/>
        <end position="486"/>
    </location>
</feature>
<dbReference type="Gene3D" id="2.60.120.260">
    <property type="entry name" value="Galactose-binding domain-like"/>
    <property type="match status" value="1"/>
</dbReference>
<evidence type="ECO:0000256" key="3">
    <source>
        <dbReference type="SAM" id="SignalP"/>
    </source>
</evidence>
<dbReference type="RefSeq" id="XP_003285263.1">
    <property type="nucleotide sequence ID" value="XM_003285215.1"/>
</dbReference>
<dbReference type="PROSITE" id="PS00022">
    <property type="entry name" value="EGF_1"/>
    <property type="match status" value="1"/>
</dbReference>
<evidence type="ECO:0000313" key="5">
    <source>
        <dbReference type="EMBL" id="EGC38225.1"/>
    </source>
</evidence>
<name>F0ZCV2_DICPU</name>
<dbReference type="FunCoup" id="F0ZCV2">
    <property type="interactions" value="937"/>
</dbReference>
<dbReference type="InParanoid" id="F0ZCV2"/>
<proteinExistence type="predicted"/>
<dbReference type="VEuPathDB" id="AmoebaDB:DICPUDRAFT_76185"/>
<feature type="signal peptide" evidence="3">
    <location>
        <begin position="1"/>
        <end position="23"/>
    </location>
</feature>
<keyword evidence="1" id="KW-0245">EGF-like domain</keyword>
<dbReference type="Proteomes" id="UP000001064">
    <property type="component" value="Unassembled WGS sequence"/>
</dbReference>
<evidence type="ECO:0000259" key="4">
    <source>
        <dbReference type="PROSITE" id="PS50026"/>
    </source>
</evidence>
<feature type="region of interest" description="Disordered" evidence="2">
    <location>
        <begin position="401"/>
        <end position="459"/>
    </location>
</feature>
<gene>
    <name evidence="5" type="ORF">DICPUDRAFT_76185</name>
</gene>
<evidence type="ECO:0000313" key="6">
    <source>
        <dbReference type="Proteomes" id="UP000001064"/>
    </source>
</evidence>
<dbReference type="KEGG" id="dpp:DICPUDRAFT_76185"/>
<keyword evidence="3" id="KW-0732">Signal</keyword>
<feature type="domain" description="EGF-like" evidence="4">
    <location>
        <begin position="108"/>
        <end position="142"/>
    </location>
</feature>
<sequence length="486" mass="54111">MMLFKKLLKLLILISLYFKIINCDIPLINYIEPLSQNDNIISIYGRFFGKKQEDVKVEIDLGKGFERYNISEWSASSLVLNLNPPLPRNAPLKLSVSQYTINHTISFMNPNCLGLTQCNGHGVCPGGLKCVCNEPWSGDDCSKVEGEDMLELKSGKQTVPLPNHLNNFQTSIGLVLKEITKKGYTVNSYLLTPAQEYGSINRADFLVNRYKTNTFMSSADLPFNCDITLNHYLANQTSSIGNNYIYQVKDGIGLAVIVRGFVSKPPTNKLILYLYPMIKSNNTSSNTSSLSSTPPHDISVSKIDNDDEIIASDPSTTITKNNYDTVNMIIDNQKLRSNIYDFGLILGNFSTFNTSVEKLYNISNIKEDAKETKLYSILSISAISSKYLYFFSDYYPTTIEDPPVNSTKPSPTPKASIQPPSNQHILDDDDQVSEKESPSPSPTPTASPPSKSSTDNIESNNATNQTNILSLSLIYFITICLIFISY</sequence>
<dbReference type="OMA" id="CNEPWSG"/>
<dbReference type="Pfam" id="PF23106">
    <property type="entry name" value="EGF_Teneurin"/>
    <property type="match status" value="1"/>
</dbReference>
<feature type="disulfide bond" evidence="1">
    <location>
        <begin position="132"/>
        <end position="141"/>
    </location>
</feature>
<dbReference type="AlphaFoldDB" id="F0ZCV2"/>
<dbReference type="eggNOG" id="ENOG502RBMQ">
    <property type="taxonomic scope" value="Eukaryota"/>
</dbReference>
<dbReference type="PROSITE" id="PS01186">
    <property type="entry name" value="EGF_2"/>
    <property type="match status" value="1"/>
</dbReference>
<keyword evidence="6" id="KW-1185">Reference proteome</keyword>
<reference evidence="6" key="1">
    <citation type="journal article" date="2011" name="Genome Biol.">
        <title>Comparative genomics of the social amoebae Dictyostelium discoideum and Dictyostelium purpureum.</title>
        <authorList>
            <consortium name="US DOE Joint Genome Institute (JGI-PGF)"/>
            <person name="Sucgang R."/>
            <person name="Kuo A."/>
            <person name="Tian X."/>
            <person name="Salerno W."/>
            <person name="Parikh A."/>
            <person name="Feasley C.L."/>
            <person name="Dalin E."/>
            <person name="Tu H."/>
            <person name="Huang E."/>
            <person name="Barry K."/>
            <person name="Lindquist E."/>
            <person name="Shapiro H."/>
            <person name="Bruce D."/>
            <person name="Schmutz J."/>
            <person name="Salamov A."/>
            <person name="Fey P."/>
            <person name="Gaudet P."/>
            <person name="Anjard C."/>
            <person name="Babu M.M."/>
            <person name="Basu S."/>
            <person name="Bushmanova Y."/>
            <person name="van der Wel H."/>
            <person name="Katoh-Kurasawa M."/>
            <person name="Dinh C."/>
            <person name="Coutinho P.M."/>
            <person name="Saito T."/>
            <person name="Elias M."/>
            <person name="Schaap P."/>
            <person name="Kay R.R."/>
            <person name="Henrissat B."/>
            <person name="Eichinger L."/>
            <person name="Rivero F."/>
            <person name="Putnam N.H."/>
            <person name="West C.M."/>
            <person name="Loomis W.F."/>
            <person name="Chisholm R.L."/>
            <person name="Shaulsky G."/>
            <person name="Strassmann J.E."/>
            <person name="Queller D.C."/>
            <person name="Kuspa A."/>
            <person name="Grigoriev I.V."/>
        </authorList>
    </citation>
    <scope>NUCLEOTIDE SEQUENCE [LARGE SCALE GENOMIC DNA]</scope>
    <source>
        <strain evidence="6">QSDP1</strain>
    </source>
</reference>
<organism evidence="5 6">
    <name type="scientific">Dictyostelium purpureum</name>
    <name type="common">Slime mold</name>
    <dbReference type="NCBI Taxonomy" id="5786"/>
    <lineage>
        <taxon>Eukaryota</taxon>
        <taxon>Amoebozoa</taxon>
        <taxon>Evosea</taxon>
        <taxon>Eumycetozoa</taxon>
        <taxon>Dictyostelia</taxon>
        <taxon>Dictyosteliales</taxon>
        <taxon>Dictyosteliaceae</taxon>
        <taxon>Dictyostelium</taxon>
    </lineage>
</organism>
<dbReference type="GeneID" id="10502555"/>
<comment type="caution">
    <text evidence="1">Lacks conserved residue(s) required for the propagation of feature annotation.</text>
</comment>
<protein>
    <recommendedName>
        <fullName evidence="4">EGF-like domain-containing protein</fullName>
    </recommendedName>
</protein>
<dbReference type="PROSITE" id="PS50026">
    <property type="entry name" value="EGF_3"/>
    <property type="match status" value="1"/>
</dbReference>
<keyword evidence="1" id="KW-1015">Disulfide bond</keyword>
<evidence type="ECO:0000256" key="1">
    <source>
        <dbReference type="PROSITE-ProRule" id="PRU00076"/>
    </source>
</evidence>
<dbReference type="OrthoDB" id="5951731at2759"/>
<dbReference type="EMBL" id="GL870981">
    <property type="protein sequence ID" value="EGC38225.1"/>
    <property type="molecule type" value="Genomic_DNA"/>
</dbReference>
<feature type="compositionally biased region" description="Polar residues" evidence="2">
    <location>
        <begin position="404"/>
        <end position="424"/>
    </location>
</feature>
<evidence type="ECO:0000256" key="2">
    <source>
        <dbReference type="SAM" id="MobiDB-lite"/>
    </source>
</evidence>
<dbReference type="InterPro" id="IPR000742">
    <property type="entry name" value="EGF"/>
</dbReference>
<accession>F0ZCV2</accession>